<reference evidence="3" key="1">
    <citation type="submission" date="2021-08" db="EMBL/GenBank/DDBJ databases">
        <title>Flavobacterium sp. strain CC-SYL302.</title>
        <authorList>
            <person name="Lin S.-Y."/>
            <person name="Lee T.-H."/>
            <person name="Young C.-C."/>
        </authorList>
    </citation>
    <scope>NUCLEOTIDE SEQUENCE</scope>
    <source>
        <strain evidence="3">CC-SYL302</strain>
    </source>
</reference>
<dbReference type="Pfam" id="PF18942">
    <property type="entry name" value="DUF5689"/>
    <property type="match status" value="1"/>
</dbReference>
<dbReference type="InterPro" id="IPR043744">
    <property type="entry name" value="DUF5689"/>
</dbReference>
<organism evidence="3 4">
    <name type="scientific">Flavobacterium agricola</name>
    <dbReference type="NCBI Taxonomy" id="2870839"/>
    <lineage>
        <taxon>Bacteria</taxon>
        <taxon>Pseudomonadati</taxon>
        <taxon>Bacteroidota</taxon>
        <taxon>Flavobacteriia</taxon>
        <taxon>Flavobacteriales</taxon>
        <taxon>Flavobacteriaceae</taxon>
        <taxon>Flavobacterium</taxon>
    </lineage>
</organism>
<dbReference type="PROSITE" id="PS51257">
    <property type="entry name" value="PROKAR_LIPOPROTEIN"/>
    <property type="match status" value="1"/>
</dbReference>
<evidence type="ECO:0000313" key="4">
    <source>
        <dbReference type="Proteomes" id="UP001163328"/>
    </source>
</evidence>
<feature type="chain" id="PRO_5047469768" evidence="1">
    <location>
        <begin position="24"/>
        <end position="457"/>
    </location>
</feature>
<accession>A0ABY6LXZ7</accession>
<dbReference type="RefSeq" id="WP_264433414.1">
    <property type="nucleotide sequence ID" value="NZ_CP081495.1"/>
</dbReference>
<dbReference type="EMBL" id="CP081495">
    <property type="protein sequence ID" value="UYW01051.1"/>
    <property type="molecule type" value="Genomic_DNA"/>
</dbReference>
<keyword evidence="1" id="KW-0732">Signal</keyword>
<sequence length="457" mass="50422">MKNVSKYIAAFAVAFGASCSDNANYGIPDLNGDCTTTNATLTFADLSSKASSVNTIYDGTADEVIEGYVVSSDEGGNFYKTLSVVSIDNSAGISLSLDAGGLFANYEPGRKIYVKLNGLNYERATSFTNGLNIGLVYQPATGAPRIGRIDPMYINQYVVRGCDKIDENLLVKKLNINQAKNDQYLNQLIEIDQVQFTQASLGHTYFDEALKTYAGATAIDHPIIDSQGNTLIVRVSEFANFASAPVATGNGKIRGVLTKYNNGYQFMIRTLHDVAFTNPREELEIENFENFDASKYQILKVEGTNDWYPGTFNGNRFLQARKAANTGNTVTYFVMPYDFNQFNKLSFQSLFGYMSRYTNPTYNPDNYNKPILKVYYSLNFDAQNPTTNLVDITDAFTYSAHSGTGWASSFTDSGVYTFNGVSGQGHIIFAYEADFQSNASVAETRPGVQLDNILFEK</sequence>
<dbReference type="Proteomes" id="UP001163328">
    <property type="component" value="Chromosome"/>
</dbReference>
<feature type="domain" description="DUF5689" evidence="2">
    <location>
        <begin position="39"/>
        <end position="274"/>
    </location>
</feature>
<name>A0ABY6LXZ7_9FLAO</name>
<protein>
    <submittedName>
        <fullName evidence="3">DUF5689 domain-containing protein</fullName>
    </submittedName>
</protein>
<evidence type="ECO:0000256" key="1">
    <source>
        <dbReference type="SAM" id="SignalP"/>
    </source>
</evidence>
<evidence type="ECO:0000259" key="2">
    <source>
        <dbReference type="Pfam" id="PF18942"/>
    </source>
</evidence>
<keyword evidence="4" id="KW-1185">Reference proteome</keyword>
<gene>
    <name evidence="3" type="ORF">K5I29_11255</name>
</gene>
<evidence type="ECO:0000313" key="3">
    <source>
        <dbReference type="EMBL" id="UYW01051.1"/>
    </source>
</evidence>
<feature type="signal peptide" evidence="1">
    <location>
        <begin position="1"/>
        <end position="23"/>
    </location>
</feature>
<proteinExistence type="predicted"/>